<dbReference type="InterPro" id="IPR013783">
    <property type="entry name" value="Ig-like_fold"/>
</dbReference>
<dbReference type="Pfam" id="PF22352">
    <property type="entry name" value="K319L-like_PKD"/>
    <property type="match status" value="1"/>
</dbReference>
<dbReference type="SMART" id="SM00089">
    <property type="entry name" value="PKD"/>
    <property type="match status" value="1"/>
</dbReference>
<dbReference type="SUPFAM" id="SSF49299">
    <property type="entry name" value="PKD domain"/>
    <property type="match status" value="1"/>
</dbReference>
<name>A0ABT8R3M6_9BACT</name>
<dbReference type="SMART" id="SM00710">
    <property type="entry name" value="PbH1"/>
    <property type="match status" value="4"/>
</dbReference>
<dbReference type="InterPro" id="IPR035986">
    <property type="entry name" value="PKD_dom_sf"/>
</dbReference>
<evidence type="ECO:0000313" key="4">
    <source>
        <dbReference type="Proteomes" id="UP001168528"/>
    </source>
</evidence>
<evidence type="ECO:0000313" key="3">
    <source>
        <dbReference type="EMBL" id="MDO1445989.1"/>
    </source>
</evidence>
<organism evidence="3 4">
    <name type="scientific">Rhodocytophaga aerolata</name>
    <dbReference type="NCBI Taxonomy" id="455078"/>
    <lineage>
        <taxon>Bacteria</taxon>
        <taxon>Pseudomonadati</taxon>
        <taxon>Bacteroidota</taxon>
        <taxon>Cytophagia</taxon>
        <taxon>Cytophagales</taxon>
        <taxon>Rhodocytophagaceae</taxon>
        <taxon>Rhodocytophaga</taxon>
    </lineage>
</organism>
<dbReference type="InterPro" id="IPR006626">
    <property type="entry name" value="PbH1"/>
</dbReference>
<comment type="caution">
    <text evidence="3">The sequence shown here is derived from an EMBL/GenBank/DDBJ whole genome shotgun (WGS) entry which is preliminary data.</text>
</comment>
<protein>
    <submittedName>
        <fullName evidence="3">PKD domain-containing protein</fullName>
    </submittedName>
</protein>
<feature type="domain" description="PKD/Chitinase" evidence="2">
    <location>
        <begin position="35"/>
        <end position="124"/>
    </location>
</feature>
<evidence type="ECO:0000259" key="2">
    <source>
        <dbReference type="SMART" id="SM00089"/>
    </source>
</evidence>
<feature type="chain" id="PRO_5046903057" evidence="1">
    <location>
        <begin position="24"/>
        <end position="688"/>
    </location>
</feature>
<dbReference type="PROSITE" id="PS51257">
    <property type="entry name" value="PROKAR_LIPOPROTEIN"/>
    <property type="match status" value="1"/>
</dbReference>
<sequence>MKKVNFLLSLLALLAAFITSCKKDDNPPKPEVKVTADAGADQSATVGQTVTLDGSASKDDSGKTLTYAWAITKKPNASTATLSSMTVAKPTFSPDLAGEFEFELTVTSENGTAKDKVMVTATGSVVAQVISENITTDLVLANIIADPTKPDYFITKDIDVSAKLTINPGVVIEFESNGALYIGDQGSIVAKGTEAQKIVFTGKNKTNGFWKGIKISSANPLNELDYVEIAYGGSFNLSGMSSAIKTNLALNGFTKAQVKITNSTFTQSGGYGIFSQEGAELKAFANNTFTSNTGASMYVTIDQLHMLDAASKFTGNNGKNGVEVEGEATGSGEVTWNAFTDGSKYFVMNDIEIIRGVKIKEGATFEFANDKALYVEDEGYIVALGTAQQKITFTAVNKIRGMWKGIKINSANPLNQFDNVEVAYGGSFNLSGMGSSIKTNLALNGYTKAQLKVTNSTFTQSGGYGMYVQEGAILKEFANNKFSFNAGYAASVAADQVHMLDAVSKFNDVNMFNGIEIYGETSGTAEEVTWQGFTDGSVYYVINDLGLNSGVKVAPGAKFLFNADKALYVNDDGYIIAKGTAAQKVVFTGKQQTVNGYWKGIKIDSRNPLNEMDYVEVSYGGSYNLSGMGSSIKTNIAMNTYTNAQLKITNSTISNSSGWGIYVDGAVINENVETVNTFINNPAGKVKK</sequence>
<gene>
    <name evidence="3" type="ORF">Q0590_06980</name>
</gene>
<dbReference type="EMBL" id="JAUKPO010000003">
    <property type="protein sequence ID" value="MDO1445989.1"/>
    <property type="molecule type" value="Genomic_DNA"/>
</dbReference>
<dbReference type="RefSeq" id="WP_302036795.1">
    <property type="nucleotide sequence ID" value="NZ_JAUKPO010000003.1"/>
</dbReference>
<dbReference type="Proteomes" id="UP001168528">
    <property type="component" value="Unassembled WGS sequence"/>
</dbReference>
<keyword evidence="1" id="KW-0732">Signal</keyword>
<reference evidence="3" key="1">
    <citation type="submission" date="2023-07" db="EMBL/GenBank/DDBJ databases">
        <title>The genome sequence of Rhodocytophaga aerolata KACC 12507.</title>
        <authorList>
            <person name="Zhang X."/>
        </authorList>
    </citation>
    <scope>NUCLEOTIDE SEQUENCE</scope>
    <source>
        <strain evidence="3">KACC 12507</strain>
    </source>
</reference>
<evidence type="ECO:0000256" key="1">
    <source>
        <dbReference type="SAM" id="SignalP"/>
    </source>
</evidence>
<proteinExistence type="predicted"/>
<accession>A0ABT8R3M6</accession>
<keyword evidence="4" id="KW-1185">Reference proteome</keyword>
<feature type="signal peptide" evidence="1">
    <location>
        <begin position="1"/>
        <end position="23"/>
    </location>
</feature>
<dbReference type="InterPro" id="IPR022409">
    <property type="entry name" value="PKD/Chitinase_dom"/>
</dbReference>
<dbReference type="Gene3D" id="2.60.40.10">
    <property type="entry name" value="Immunoglobulins"/>
    <property type="match status" value="1"/>
</dbReference>